<feature type="region of interest" description="Disordered" evidence="1">
    <location>
        <begin position="16"/>
        <end position="66"/>
    </location>
</feature>
<evidence type="ECO:0000256" key="1">
    <source>
        <dbReference type="SAM" id="MobiDB-lite"/>
    </source>
</evidence>
<dbReference type="KEGG" id="bpg:Bathy08g01420"/>
<dbReference type="Proteomes" id="UP000198341">
    <property type="component" value="Chromosome 8"/>
</dbReference>
<protein>
    <submittedName>
        <fullName evidence="3">Unnamed protein product</fullName>
    </submittedName>
</protein>
<organism evidence="3 4">
    <name type="scientific">Bathycoccus prasinos</name>
    <dbReference type="NCBI Taxonomy" id="41875"/>
    <lineage>
        <taxon>Eukaryota</taxon>
        <taxon>Viridiplantae</taxon>
        <taxon>Chlorophyta</taxon>
        <taxon>Mamiellophyceae</taxon>
        <taxon>Mamiellales</taxon>
        <taxon>Bathycoccaceae</taxon>
        <taxon>Bathycoccus</taxon>
    </lineage>
</organism>
<dbReference type="OrthoDB" id="10521244at2759"/>
<dbReference type="AlphaFoldDB" id="K8EYN4"/>
<evidence type="ECO:0000313" key="4">
    <source>
        <dbReference type="Proteomes" id="UP000198341"/>
    </source>
</evidence>
<sequence>MEDSSDNVINYKKLVKEQTGISVKERMKTKEKQEKEQQAEKEGGGGGDVQLSKTNNDKMLETNGGGGHMAAVIRRIEALYQGGVQGGDESDSSSEESSDEEESEEEEMSEDGEEEEDGEKGEGEEDGSEEEDDDEDDDSSGSEMEDDHPTRTPGGTLVAPPSKEKRAKREKGSTGGDEENANNDDKSAPGSDEKQPQNDQEKKKKRKKKEKSNKRRRRGDIDWYDVDDDWIDDEELDEYFDRDGRKTKHSGFFVNKGEIQNVNADGTTPLKGEVELTYKQKEQLRLEAEARGEIRCGRGWTINWTEPMLTALKEGVEEFGHAWAHIVSIASTNEKYAPLVGLSKDQMTRKWMNMREEMIANGIEPPAAFVSAMGTKVSNPLIGRRPQPIGEWKPEDENDPELVEIVKALAKLAQIFSGKINDDANEFGLGQHALRADKQEKLNSKLEEFCMRAPKELFNPFLSRAMVMYLLTEMEFVWTEKTLRDKMNKFFKTANPDWESAKLVAEGGEGGENGIDNAAGFSSPNTRSVRPTPTKSARPTPLKAASKSPAVAATFDEKNDDWMTDTWKSNFEDFKKRCEICHAKIQKSKKPNEWVFDPESTEAFLRLVKTQFEHPGTGPGKGKFSSVVYAAAVKAIPEMYNLHVANMRNKYSNERQKLARMYV</sequence>
<feature type="compositionally biased region" description="Basic and acidic residues" evidence="1">
    <location>
        <begin position="183"/>
        <end position="202"/>
    </location>
</feature>
<dbReference type="RefSeq" id="XP_007511489.1">
    <property type="nucleotide sequence ID" value="XM_007511427.1"/>
</dbReference>
<evidence type="ECO:0000259" key="2">
    <source>
        <dbReference type="Pfam" id="PF08729"/>
    </source>
</evidence>
<dbReference type="InterPro" id="IPR014840">
    <property type="entry name" value="HRD"/>
</dbReference>
<dbReference type="GeneID" id="19014121"/>
<keyword evidence="4" id="KW-1185">Reference proteome</keyword>
<reference evidence="3 4" key="1">
    <citation type="submission" date="2011-10" db="EMBL/GenBank/DDBJ databases">
        <authorList>
            <person name="Genoscope - CEA"/>
        </authorList>
    </citation>
    <scope>NUCLEOTIDE SEQUENCE [LARGE SCALE GENOMIC DNA]</scope>
    <source>
        <strain evidence="3 4">RCC 1105</strain>
    </source>
</reference>
<feature type="region of interest" description="Disordered" evidence="1">
    <location>
        <begin position="509"/>
        <end position="549"/>
    </location>
</feature>
<accession>K8EYN4</accession>
<evidence type="ECO:0000313" key="3">
    <source>
        <dbReference type="EMBL" id="CCO17610.1"/>
    </source>
</evidence>
<feature type="compositionally biased region" description="Basic and acidic residues" evidence="1">
    <location>
        <begin position="23"/>
        <end position="43"/>
    </location>
</feature>
<feature type="region of interest" description="Disordered" evidence="1">
    <location>
        <begin position="80"/>
        <end position="217"/>
    </location>
</feature>
<feature type="compositionally biased region" description="Acidic residues" evidence="1">
    <location>
        <begin position="88"/>
        <end position="146"/>
    </location>
</feature>
<dbReference type="eggNOG" id="ENOG502QRNW">
    <property type="taxonomic scope" value="Eukaryota"/>
</dbReference>
<proteinExistence type="predicted"/>
<dbReference type="EMBL" id="FO082271">
    <property type="protein sequence ID" value="CCO17610.1"/>
    <property type="molecule type" value="Genomic_DNA"/>
</dbReference>
<dbReference type="Pfam" id="PF08729">
    <property type="entry name" value="HUN"/>
    <property type="match status" value="1"/>
</dbReference>
<feature type="domain" description="Hpc2-related" evidence="2">
    <location>
        <begin position="214"/>
        <end position="260"/>
    </location>
</feature>
<feature type="compositionally biased region" description="Basic residues" evidence="1">
    <location>
        <begin position="203"/>
        <end position="217"/>
    </location>
</feature>
<gene>
    <name evidence="3" type="ORF">Bathy08g01420</name>
</gene>
<name>K8EYN4_9CHLO</name>
<feature type="compositionally biased region" description="Polar residues" evidence="1">
    <location>
        <begin position="522"/>
        <end position="537"/>
    </location>
</feature>